<dbReference type="AlphaFoldDB" id="A0A1G1Y0U5"/>
<name>A0A1G1Y0U5_9BACT</name>
<sequence length="416" mass="46739">MKRIIDALAEAEVFEIRWFGGEFTSLRGWQEAVAYAFDKGFFMAFVSNGTLMTRESARFLSSCGVTGGAMSLHGPEKMHDQVVDVPGAFGKTIAGIRNCWEEDIGVTALFTPTQMNLHSLYDLARWLKENEVPITEIDIGRLCPSGEAVDGWDKRRLSLVDYRYLFQVMREVQRDFGLHAYMGDAFPLCALPYKDWGLVTGCWQGTGFGQISYTGELKSCSILGGSYGNILEIPLTEIWTERLKIMRSLDYLPRQCRLCPHFCGGGCSASRAGVTHYAPDEFIPKPEEESVLTLARRVPGLLNFYVRSTIDRWKTQRGNGQNAKPLPPLSAKPRLNCQFRIRQDLDGFIGFFKNRGILTFDETSARIFQLIDGRRSVEDIIVAIAGVEPSLDGLIRETVLTFLDSINRGEFLTFSD</sequence>
<proteinExistence type="predicted"/>
<organism evidence="1 2">
    <name type="scientific">Candidatus Buchananbacteria bacterium RIFCSPHIGHO2_01_FULL_44_11</name>
    <dbReference type="NCBI Taxonomy" id="1797535"/>
    <lineage>
        <taxon>Bacteria</taxon>
        <taxon>Candidatus Buchananiibacteriota</taxon>
    </lineage>
</organism>
<dbReference type="InterPro" id="IPR013785">
    <property type="entry name" value="Aldolase_TIM"/>
</dbReference>
<evidence type="ECO:0000313" key="1">
    <source>
        <dbReference type="EMBL" id="OGY45177.1"/>
    </source>
</evidence>
<dbReference type="PANTHER" id="PTHR11228:SF7">
    <property type="entry name" value="PQQA PEPTIDE CYCLASE"/>
    <property type="match status" value="1"/>
</dbReference>
<dbReference type="InterPro" id="IPR041881">
    <property type="entry name" value="PqqD_sf"/>
</dbReference>
<comment type="caution">
    <text evidence="1">The sequence shown here is derived from an EMBL/GenBank/DDBJ whole genome shotgun (WGS) entry which is preliminary data.</text>
</comment>
<dbReference type="Proteomes" id="UP000178240">
    <property type="component" value="Unassembled WGS sequence"/>
</dbReference>
<dbReference type="EMBL" id="MHIE01000026">
    <property type="protein sequence ID" value="OGY45177.1"/>
    <property type="molecule type" value="Genomic_DNA"/>
</dbReference>
<protein>
    <recommendedName>
        <fullName evidence="3">4Fe4S-binding SPASM domain-containing protein</fullName>
    </recommendedName>
</protein>
<accession>A0A1G1Y0U5</accession>
<reference evidence="1 2" key="1">
    <citation type="journal article" date="2016" name="Nat. Commun.">
        <title>Thousands of microbial genomes shed light on interconnected biogeochemical processes in an aquifer system.</title>
        <authorList>
            <person name="Anantharaman K."/>
            <person name="Brown C.T."/>
            <person name="Hug L.A."/>
            <person name="Sharon I."/>
            <person name="Castelle C.J."/>
            <person name="Probst A.J."/>
            <person name="Thomas B.C."/>
            <person name="Singh A."/>
            <person name="Wilkins M.J."/>
            <person name="Karaoz U."/>
            <person name="Brodie E.L."/>
            <person name="Williams K.H."/>
            <person name="Hubbard S.S."/>
            <person name="Banfield J.F."/>
        </authorList>
    </citation>
    <scope>NUCLEOTIDE SEQUENCE [LARGE SCALE GENOMIC DNA]</scope>
</reference>
<dbReference type="InterPro" id="IPR058240">
    <property type="entry name" value="rSAM_sf"/>
</dbReference>
<dbReference type="SUPFAM" id="SSF102114">
    <property type="entry name" value="Radical SAM enzymes"/>
    <property type="match status" value="1"/>
</dbReference>
<dbReference type="STRING" id="1797535.A2744_02795"/>
<dbReference type="InterPro" id="IPR050377">
    <property type="entry name" value="Radical_SAM_PqqE_MftC-like"/>
</dbReference>
<evidence type="ECO:0000313" key="2">
    <source>
        <dbReference type="Proteomes" id="UP000178240"/>
    </source>
</evidence>
<dbReference type="Gene3D" id="1.10.10.1150">
    <property type="entry name" value="Coenzyme PQQ synthesis protein D (PqqD)"/>
    <property type="match status" value="1"/>
</dbReference>
<evidence type="ECO:0008006" key="3">
    <source>
        <dbReference type="Google" id="ProtNLM"/>
    </source>
</evidence>
<dbReference type="PANTHER" id="PTHR11228">
    <property type="entry name" value="RADICAL SAM DOMAIN PROTEIN"/>
    <property type="match status" value="1"/>
</dbReference>
<gene>
    <name evidence="1" type="ORF">A2744_02795</name>
</gene>
<dbReference type="Gene3D" id="3.20.20.70">
    <property type="entry name" value="Aldolase class I"/>
    <property type="match status" value="1"/>
</dbReference>